<keyword evidence="2" id="KW-1185">Reference proteome</keyword>
<gene>
    <name evidence="1" type="ORF">J1N35_013817</name>
</gene>
<evidence type="ECO:0000313" key="2">
    <source>
        <dbReference type="Proteomes" id="UP000828251"/>
    </source>
</evidence>
<reference evidence="1 2" key="1">
    <citation type="journal article" date="2021" name="Plant Biotechnol. J.">
        <title>Multi-omics assisted identification of the key and species-specific regulatory components of drought-tolerant mechanisms in Gossypium stocksii.</title>
        <authorList>
            <person name="Yu D."/>
            <person name="Ke L."/>
            <person name="Zhang D."/>
            <person name="Wu Y."/>
            <person name="Sun Y."/>
            <person name="Mei J."/>
            <person name="Sun J."/>
            <person name="Sun Y."/>
        </authorList>
    </citation>
    <scope>NUCLEOTIDE SEQUENCE [LARGE SCALE GENOMIC DNA]</scope>
    <source>
        <strain evidence="2">cv. E1</strain>
        <tissue evidence="1">Leaf</tissue>
    </source>
</reference>
<protein>
    <submittedName>
        <fullName evidence="1">Uncharacterized protein</fullName>
    </submittedName>
</protein>
<accession>A0A9D3VUJ7</accession>
<organism evidence="1 2">
    <name type="scientific">Gossypium stocksii</name>
    <dbReference type="NCBI Taxonomy" id="47602"/>
    <lineage>
        <taxon>Eukaryota</taxon>
        <taxon>Viridiplantae</taxon>
        <taxon>Streptophyta</taxon>
        <taxon>Embryophyta</taxon>
        <taxon>Tracheophyta</taxon>
        <taxon>Spermatophyta</taxon>
        <taxon>Magnoliopsida</taxon>
        <taxon>eudicotyledons</taxon>
        <taxon>Gunneridae</taxon>
        <taxon>Pentapetalae</taxon>
        <taxon>rosids</taxon>
        <taxon>malvids</taxon>
        <taxon>Malvales</taxon>
        <taxon>Malvaceae</taxon>
        <taxon>Malvoideae</taxon>
        <taxon>Gossypium</taxon>
    </lineage>
</organism>
<proteinExistence type="predicted"/>
<name>A0A9D3VUJ7_9ROSI</name>
<dbReference type="OrthoDB" id="10328201at2759"/>
<dbReference type="Proteomes" id="UP000828251">
    <property type="component" value="Unassembled WGS sequence"/>
</dbReference>
<dbReference type="EMBL" id="JAIQCV010000005">
    <property type="protein sequence ID" value="KAH1096896.1"/>
    <property type="molecule type" value="Genomic_DNA"/>
</dbReference>
<sequence>MIFIVLLSSSFQQPKVHLLQPSCPLNPDPIFPRYFECMQALPPQKLKAKSKLISQTGISAVVIYLTPSVEQTPPISTLNSHYVKTWTMDFQDPSSIIVIKALGTHAES</sequence>
<evidence type="ECO:0000313" key="1">
    <source>
        <dbReference type="EMBL" id="KAH1096896.1"/>
    </source>
</evidence>
<comment type="caution">
    <text evidence="1">The sequence shown here is derived from an EMBL/GenBank/DDBJ whole genome shotgun (WGS) entry which is preliminary data.</text>
</comment>
<dbReference type="AlphaFoldDB" id="A0A9D3VUJ7"/>